<dbReference type="Pfam" id="PF00528">
    <property type="entry name" value="BPD_transp_1"/>
    <property type="match status" value="1"/>
</dbReference>
<feature type="transmembrane region" description="Helical" evidence="7">
    <location>
        <begin position="47"/>
        <end position="70"/>
    </location>
</feature>
<organism evidence="9 10">
    <name type="scientific">Sulfobacillus benefaciens</name>
    <dbReference type="NCBI Taxonomy" id="453960"/>
    <lineage>
        <taxon>Bacteria</taxon>
        <taxon>Bacillati</taxon>
        <taxon>Bacillota</taxon>
        <taxon>Clostridia</taxon>
        <taxon>Eubacteriales</taxon>
        <taxon>Clostridiales Family XVII. Incertae Sedis</taxon>
        <taxon>Sulfobacillus</taxon>
    </lineage>
</organism>
<dbReference type="Proteomes" id="UP000242699">
    <property type="component" value="Unassembled WGS sequence"/>
</dbReference>
<evidence type="ECO:0000256" key="2">
    <source>
        <dbReference type="ARBA" id="ARBA00022448"/>
    </source>
</evidence>
<proteinExistence type="inferred from homology"/>
<dbReference type="Gene3D" id="1.10.3720.10">
    <property type="entry name" value="MetI-like"/>
    <property type="match status" value="1"/>
</dbReference>
<evidence type="ECO:0000313" key="9">
    <source>
        <dbReference type="EMBL" id="PSR31147.1"/>
    </source>
</evidence>
<dbReference type="PANTHER" id="PTHR43744:SF12">
    <property type="entry name" value="ABC TRANSPORTER PERMEASE PROTEIN MG189-RELATED"/>
    <property type="match status" value="1"/>
</dbReference>
<keyword evidence="2 7" id="KW-0813">Transport</keyword>
<feature type="domain" description="ABC transmembrane type-1" evidence="8">
    <location>
        <begin position="103"/>
        <end position="292"/>
    </location>
</feature>
<dbReference type="GO" id="GO:0055085">
    <property type="term" value="P:transmembrane transport"/>
    <property type="evidence" value="ECO:0007669"/>
    <property type="project" value="InterPro"/>
</dbReference>
<dbReference type="PROSITE" id="PS50928">
    <property type="entry name" value="ABC_TM1"/>
    <property type="match status" value="1"/>
</dbReference>
<evidence type="ECO:0000313" key="10">
    <source>
        <dbReference type="Proteomes" id="UP000242699"/>
    </source>
</evidence>
<keyword evidence="5 7" id="KW-1133">Transmembrane helix</keyword>
<dbReference type="SUPFAM" id="SSF161098">
    <property type="entry name" value="MetI-like"/>
    <property type="match status" value="1"/>
</dbReference>
<dbReference type="InterPro" id="IPR035906">
    <property type="entry name" value="MetI-like_sf"/>
</dbReference>
<accession>A0A2T2X9L7</accession>
<dbReference type="PANTHER" id="PTHR43744">
    <property type="entry name" value="ABC TRANSPORTER PERMEASE PROTEIN MG189-RELATED-RELATED"/>
    <property type="match status" value="1"/>
</dbReference>
<name>A0A2T2X9L7_9FIRM</name>
<keyword evidence="4 7" id="KW-0812">Transmembrane</keyword>
<feature type="transmembrane region" description="Helical" evidence="7">
    <location>
        <begin position="274"/>
        <end position="292"/>
    </location>
</feature>
<feature type="transmembrane region" description="Helical" evidence="7">
    <location>
        <begin position="138"/>
        <end position="159"/>
    </location>
</feature>
<dbReference type="CDD" id="cd06261">
    <property type="entry name" value="TM_PBP2"/>
    <property type="match status" value="1"/>
</dbReference>
<evidence type="ECO:0000256" key="1">
    <source>
        <dbReference type="ARBA" id="ARBA00004651"/>
    </source>
</evidence>
<evidence type="ECO:0000256" key="6">
    <source>
        <dbReference type="ARBA" id="ARBA00023136"/>
    </source>
</evidence>
<dbReference type="EMBL" id="PXYT01000004">
    <property type="protein sequence ID" value="PSR31147.1"/>
    <property type="molecule type" value="Genomic_DNA"/>
</dbReference>
<evidence type="ECO:0000256" key="5">
    <source>
        <dbReference type="ARBA" id="ARBA00022989"/>
    </source>
</evidence>
<evidence type="ECO:0000259" key="8">
    <source>
        <dbReference type="PROSITE" id="PS50928"/>
    </source>
</evidence>
<comment type="subcellular location">
    <subcellularLocation>
        <location evidence="1 7">Cell membrane</location>
        <topology evidence="1 7">Multi-pass membrane protein</topology>
    </subcellularLocation>
</comment>
<comment type="caution">
    <text evidence="9">The sequence shown here is derived from an EMBL/GenBank/DDBJ whole genome shotgun (WGS) entry which is preliminary data.</text>
</comment>
<comment type="similarity">
    <text evidence="7">Belongs to the binding-protein-dependent transport system permease family.</text>
</comment>
<gene>
    <name evidence="9" type="ORF">C7B43_03355</name>
</gene>
<keyword evidence="3" id="KW-1003">Cell membrane</keyword>
<evidence type="ECO:0000256" key="4">
    <source>
        <dbReference type="ARBA" id="ARBA00022692"/>
    </source>
</evidence>
<protein>
    <recommendedName>
        <fullName evidence="8">ABC transmembrane type-1 domain-containing protein</fullName>
    </recommendedName>
</protein>
<dbReference type="AlphaFoldDB" id="A0A2T2X9L7"/>
<feature type="transmembrane region" description="Helical" evidence="7">
    <location>
        <begin position="171"/>
        <end position="192"/>
    </location>
</feature>
<evidence type="ECO:0000256" key="3">
    <source>
        <dbReference type="ARBA" id="ARBA00022475"/>
    </source>
</evidence>
<feature type="transmembrane region" description="Helical" evidence="7">
    <location>
        <begin position="213"/>
        <end position="238"/>
    </location>
</feature>
<reference evidence="9 10" key="1">
    <citation type="journal article" date="2014" name="BMC Genomics">
        <title>Comparison of environmental and isolate Sulfobacillus genomes reveals diverse carbon, sulfur, nitrogen, and hydrogen metabolisms.</title>
        <authorList>
            <person name="Justice N.B."/>
            <person name="Norman A."/>
            <person name="Brown C.T."/>
            <person name="Singh A."/>
            <person name="Thomas B.C."/>
            <person name="Banfield J.F."/>
        </authorList>
    </citation>
    <scope>NUCLEOTIDE SEQUENCE [LARGE SCALE GENOMIC DNA]</scope>
    <source>
        <strain evidence="9">AMDSBA1</strain>
    </source>
</reference>
<sequence length="309" mass="35181">MGGRPFCVLPLTDRDSRNRNSCWHWLANPSLWPRRNFMRNAFRLRTLLLIVLPVLFFIPIYWTFVIAVGYHGAAYHLPPVWTPLFHWGPIIYVLTHTHWPRYVFNTVGITAATIVLVLFTSALAGYALAEIPFKGHSLYFLLVIGVMMLPQQALLVPQYVVLFHLHMLNTYAAMVIPFAANSSSIFLFRQFFKKIPVSFHEIARIEGVSTLRYIFRVAMPLAKPAVATSVLLTFIAAWNQFQWPLIMTNSPQIQPIELALSHYMQTYEANWRELASAALIALSPILIVFAFTQKHIVQAVAGGDLNAKD</sequence>
<dbReference type="GO" id="GO:0005886">
    <property type="term" value="C:plasma membrane"/>
    <property type="evidence" value="ECO:0007669"/>
    <property type="project" value="UniProtKB-SubCell"/>
</dbReference>
<feature type="transmembrane region" description="Helical" evidence="7">
    <location>
        <begin position="102"/>
        <end position="126"/>
    </location>
</feature>
<evidence type="ECO:0000256" key="7">
    <source>
        <dbReference type="RuleBase" id="RU363032"/>
    </source>
</evidence>
<keyword evidence="6 7" id="KW-0472">Membrane</keyword>
<dbReference type="InterPro" id="IPR000515">
    <property type="entry name" value="MetI-like"/>
</dbReference>